<proteinExistence type="predicted"/>
<dbReference type="Gene3D" id="3.90.550.10">
    <property type="entry name" value="Spore Coat Polysaccharide Biosynthesis Protein SpsA, Chain A"/>
    <property type="match status" value="1"/>
</dbReference>
<dbReference type="Proteomes" id="UP001477947">
    <property type="component" value="Chromosome"/>
</dbReference>
<feature type="domain" description="Glycosyltransferase 2-like" evidence="3">
    <location>
        <begin position="11"/>
        <end position="178"/>
    </location>
</feature>
<dbReference type="InterPro" id="IPR001173">
    <property type="entry name" value="Glyco_trans_2-like"/>
</dbReference>
<accession>A0ABZ3FA40</accession>
<evidence type="ECO:0000259" key="3">
    <source>
        <dbReference type="Pfam" id="PF00535"/>
    </source>
</evidence>
<dbReference type="Pfam" id="PF00535">
    <property type="entry name" value="Glycos_transf_2"/>
    <property type="match status" value="1"/>
</dbReference>
<dbReference type="InterPro" id="IPR029044">
    <property type="entry name" value="Nucleotide-diphossugar_trans"/>
</dbReference>
<dbReference type="PANTHER" id="PTHR22916">
    <property type="entry name" value="GLYCOSYLTRANSFERASE"/>
    <property type="match status" value="1"/>
</dbReference>
<keyword evidence="1" id="KW-0328">Glycosyltransferase</keyword>
<evidence type="ECO:0000256" key="2">
    <source>
        <dbReference type="ARBA" id="ARBA00022679"/>
    </source>
</evidence>
<dbReference type="PANTHER" id="PTHR22916:SF51">
    <property type="entry name" value="GLYCOSYLTRANSFERASE EPSH-RELATED"/>
    <property type="match status" value="1"/>
</dbReference>
<gene>
    <name evidence="4" type="ORF">TPELB_09710</name>
</gene>
<evidence type="ECO:0000256" key="1">
    <source>
        <dbReference type="ARBA" id="ARBA00022676"/>
    </source>
</evidence>
<reference evidence="4 5" key="1">
    <citation type="submission" date="2024-04" db="EMBL/GenBank/DDBJ databases">
        <title>Isolation and characterization of novel acetogenic strains of the genera Terrisporobacter and Acetoanaerobium.</title>
        <authorList>
            <person name="Boeer T."/>
            <person name="Schueler M.A."/>
            <person name="Lueschen A."/>
            <person name="Eysell L."/>
            <person name="Droege J."/>
            <person name="Heinemann M."/>
            <person name="Engelhardt L."/>
            <person name="Basen M."/>
            <person name="Daniel R."/>
        </authorList>
    </citation>
    <scope>NUCLEOTIDE SEQUENCE [LARGE SCALE GENOMIC DNA]</scope>
    <source>
        <strain evidence="4 5">ELB</strain>
    </source>
</reference>
<keyword evidence="5" id="KW-1185">Reference proteome</keyword>
<keyword evidence="2" id="KW-0808">Transferase</keyword>
<dbReference type="EMBL" id="CP154622">
    <property type="protein sequence ID" value="XAM40661.1"/>
    <property type="molecule type" value="Genomic_DNA"/>
</dbReference>
<evidence type="ECO:0000313" key="4">
    <source>
        <dbReference type="EMBL" id="XAM40661.1"/>
    </source>
</evidence>
<sequence length="342" mass="40706">MLKNKYNPMISIIVPVYNVDKYLSTCIDSIINQTYKNLEIILVDDGSTDNCGKICDMYKTIDSRIKVIHKKNGGLSDARNKGIDMSTGKYIGLVDSDDYIHPQMYEILYSNMVKYNGDIVVCKYVKYESYDFYAYQNIDDKVEIYNNIDSLDLVFGEKEGQCITPWNKIYNRNIFKNLRFEVGKIYEDKLISHRILYTSKRTIFIPNILYFYRQRKGSLSHSEFNIKTLDSLYAYRDAMIFLYSNANDYAKLKSQNTYVYYFFKDYFRAKKFLNEKDDLKKIKKEFISTFYILMRSKNFRIREKISWVIFAINDNLYEVVFKKLYNKIKLEGNECKEKFGQP</sequence>
<name>A0ABZ3FA40_9FIRM</name>
<organism evidence="4 5">
    <name type="scientific">Terrisporobacter petrolearius</name>
    <dbReference type="NCBI Taxonomy" id="1460447"/>
    <lineage>
        <taxon>Bacteria</taxon>
        <taxon>Bacillati</taxon>
        <taxon>Bacillota</taxon>
        <taxon>Clostridia</taxon>
        <taxon>Peptostreptococcales</taxon>
        <taxon>Peptostreptococcaceae</taxon>
        <taxon>Terrisporobacter</taxon>
    </lineage>
</organism>
<evidence type="ECO:0000313" key="5">
    <source>
        <dbReference type="Proteomes" id="UP001477947"/>
    </source>
</evidence>
<dbReference type="SUPFAM" id="SSF53448">
    <property type="entry name" value="Nucleotide-diphospho-sugar transferases"/>
    <property type="match status" value="1"/>
</dbReference>
<dbReference type="RefSeq" id="WP_343338765.1">
    <property type="nucleotide sequence ID" value="NZ_CP154622.1"/>
</dbReference>
<protein>
    <recommendedName>
        <fullName evidence="3">Glycosyltransferase 2-like domain-containing protein</fullName>
    </recommendedName>
</protein>
<dbReference type="CDD" id="cd00761">
    <property type="entry name" value="Glyco_tranf_GTA_type"/>
    <property type="match status" value="1"/>
</dbReference>